<keyword evidence="2" id="KW-1185">Reference proteome</keyword>
<dbReference type="AlphaFoldDB" id="T0JPH8"/>
<evidence type="ECO:0000313" key="1">
    <source>
        <dbReference type="EMBL" id="EQB40081.1"/>
    </source>
</evidence>
<protein>
    <submittedName>
        <fullName evidence="1">Uncharacterized protein</fullName>
    </submittedName>
</protein>
<sequence length="106" mass="12661">MLLNTVWRQYNKENNFRELLARFCKMEIESLIEDDKVLYATLKSKLTKKELRLFAMDSAQMSNEELKIGLELDDEELEKAKYKLYKKLKQDKVRLSFRESALGFDT</sequence>
<comment type="caution">
    <text evidence="1">The sequence shown here is derived from an EMBL/GenBank/DDBJ whole genome shotgun (WGS) entry which is preliminary data.</text>
</comment>
<reference evidence="1 2" key="1">
    <citation type="submission" date="2013-07" db="EMBL/GenBank/DDBJ databases">
        <title>Sulfurimonas hongkongensis AST-10 Genome Sequencing.</title>
        <authorList>
            <person name="Cai L."/>
            <person name="Zhang T."/>
        </authorList>
    </citation>
    <scope>NUCLEOTIDE SEQUENCE [LARGE SCALE GENOMIC DNA]</scope>
    <source>
        <strain evidence="1 2">AST-10</strain>
    </source>
</reference>
<dbReference type="OrthoDB" id="5334876at2"/>
<organism evidence="1 2">
    <name type="scientific">Sulfurimonas hongkongensis</name>
    <dbReference type="NCBI Taxonomy" id="1172190"/>
    <lineage>
        <taxon>Bacteria</taxon>
        <taxon>Pseudomonadati</taxon>
        <taxon>Campylobacterota</taxon>
        <taxon>Epsilonproteobacteria</taxon>
        <taxon>Campylobacterales</taxon>
        <taxon>Sulfurimonadaceae</taxon>
        <taxon>Sulfurimonas</taxon>
    </lineage>
</organism>
<dbReference type="STRING" id="1172190.M947_03400"/>
<dbReference type="Proteomes" id="UP000015520">
    <property type="component" value="Unassembled WGS sequence"/>
</dbReference>
<accession>T0JPH8</accession>
<gene>
    <name evidence="1" type="ORF">M947_03400</name>
</gene>
<dbReference type="RefSeq" id="WP_021286954.1">
    <property type="nucleotide sequence ID" value="NZ_AUPZ01000004.1"/>
</dbReference>
<name>T0JPH8_9BACT</name>
<dbReference type="EMBL" id="AUPZ01000004">
    <property type="protein sequence ID" value="EQB40081.1"/>
    <property type="molecule type" value="Genomic_DNA"/>
</dbReference>
<dbReference type="eggNOG" id="ENOG5031AYM">
    <property type="taxonomic scope" value="Bacteria"/>
</dbReference>
<evidence type="ECO:0000313" key="2">
    <source>
        <dbReference type="Proteomes" id="UP000015520"/>
    </source>
</evidence>
<proteinExistence type="predicted"/>
<dbReference type="PATRIC" id="fig|1172190.3.peg.661"/>